<evidence type="ECO:0000313" key="1">
    <source>
        <dbReference type="EMBL" id="KAK4151502.1"/>
    </source>
</evidence>
<comment type="caution">
    <text evidence="1">The sequence shown here is derived from an EMBL/GenBank/DDBJ whole genome shotgun (WGS) entry which is preliminary data.</text>
</comment>
<sequence>MVLKRWEICQVIGFNSWTAVQVWLDDVVDAAFVELIDDYLAPLDVLGERSPPAGQAIKEYFVRFAEDFDRRVERRMSELENGMLSRPNKNGWDIRRHYERFIVEAVALDRLSARRWPEKNHMAAKSWAEEPVKLFANMYELTEAICHNYWKPAETEMWASDDSDVPYTDAGDLPGARLRV</sequence>
<reference evidence="1" key="1">
    <citation type="journal article" date="2023" name="Mol. Phylogenet. Evol.">
        <title>Genome-scale phylogeny and comparative genomics of the fungal order Sordariales.</title>
        <authorList>
            <person name="Hensen N."/>
            <person name="Bonometti L."/>
            <person name="Westerberg I."/>
            <person name="Brannstrom I.O."/>
            <person name="Guillou S."/>
            <person name="Cros-Aarteil S."/>
            <person name="Calhoun S."/>
            <person name="Haridas S."/>
            <person name="Kuo A."/>
            <person name="Mondo S."/>
            <person name="Pangilinan J."/>
            <person name="Riley R."/>
            <person name="LaButti K."/>
            <person name="Andreopoulos B."/>
            <person name="Lipzen A."/>
            <person name="Chen C."/>
            <person name="Yan M."/>
            <person name="Daum C."/>
            <person name="Ng V."/>
            <person name="Clum A."/>
            <person name="Steindorff A."/>
            <person name="Ohm R.A."/>
            <person name="Martin F."/>
            <person name="Silar P."/>
            <person name="Natvig D.O."/>
            <person name="Lalanne C."/>
            <person name="Gautier V."/>
            <person name="Ament-Velasquez S.L."/>
            <person name="Kruys A."/>
            <person name="Hutchinson M.I."/>
            <person name="Powell A.J."/>
            <person name="Barry K."/>
            <person name="Miller A.N."/>
            <person name="Grigoriev I.V."/>
            <person name="Debuchy R."/>
            <person name="Gladieux P."/>
            <person name="Hiltunen Thoren M."/>
            <person name="Johannesson H."/>
        </authorList>
    </citation>
    <scope>NUCLEOTIDE SEQUENCE</scope>
    <source>
        <strain evidence="1">CBS 538.74</strain>
    </source>
</reference>
<reference evidence="1" key="2">
    <citation type="submission" date="2023-05" db="EMBL/GenBank/DDBJ databases">
        <authorList>
            <consortium name="Lawrence Berkeley National Laboratory"/>
            <person name="Steindorff A."/>
            <person name="Hensen N."/>
            <person name="Bonometti L."/>
            <person name="Westerberg I."/>
            <person name="Brannstrom I.O."/>
            <person name="Guillou S."/>
            <person name="Cros-Aarteil S."/>
            <person name="Calhoun S."/>
            <person name="Haridas S."/>
            <person name="Kuo A."/>
            <person name="Mondo S."/>
            <person name="Pangilinan J."/>
            <person name="Riley R."/>
            <person name="Labutti K."/>
            <person name="Andreopoulos B."/>
            <person name="Lipzen A."/>
            <person name="Chen C."/>
            <person name="Yanf M."/>
            <person name="Daum C."/>
            <person name="Ng V."/>
            <person name="Clum A."/>
            <person name="Ohm R."/>
            <person name="Martin F."/>
            <person name="Silar P."/>
            <person name="Natvig D."/>
            <person name="Lalanne C."/>
            <person name="Gautier V."/>
            <person name="Ament-Velasquez S.L."/>
            <person name="Kruys A."/>
            <person name="Hutchinson M.I."/>
            <person name="Powell A.J."/>
            <person name="Barry K."/>
            <person name="Miller A.N."/>
            <person name="Grigoriev I.V."/>
            <person name="Debuchy R."/>
            <person name="Gladieux P."/>
            <person name="Thoren M.H."/>
            <person name="Johannesson H."/>
        </authorList>
    </citation>
    <scope>NUCLEOTIDE SEQUENCE</scope>
    <source>
        <strain evidence="1">CBS 538.74</strain>
    </source>
</reference>
<dbReference type="AlphaFoldDB" id="A0AAN6VH73"/>
<organism evidence="1 2">
    <name type="scientific">Chaetomidium leptoderma</name>
    <dbReference type="NCBI Taxonomy" id="669021"/>
    <lineage>
        <taxon>Eukaryota</taxon>
        <taxon>Fungi</taxon>
        <taxon>Dikarya</taxon>
        <taxon>Ascomycota</taxon>
        <taxon>Pezizomycotina</taxon>
        <taxon>Sordariomycetes</taxon>
        <taxon>Sordariomycetidae</taxon>
        <taxon>Sordariales</taxon>
        <taxon>Chaetomiaceae</taxon>
        <taxon>Chaetomidium</taxon>
    </lineage>
</organism>
<evidence type="ECO:0000313" key="2">
    <source>
        <dbReference type="Proteomes" id="UP001302745"/>
    </source>
</evidence>
<proteinExistence type="predicted"/>
<protein>
    <submittedName>
        <fullName evidence="1">Uncharacterized protein</fullName>
    </submittedName>
</protein>
<gene>
    <name evidence="1" type="ORF">C8A00DRAFT_45313</name>
</gene>
<name>A0AAN6VH73_9PEZI</name>
<accession>A0AAN6VH73</accession>
<dbReference type="EMBL" id="MU857013">
    <property type="protein sequence ID" value="KAK4151502.1"/>
    <property type="molecule type" value="Genomic_DNA"/>
</dbReference>
<dbReference type="Proteomes" id="UP001302745">
    <property type="component" value="Unassembled WGS sequence"/>
</dbReference>
<keyword evidence="2" id="KW-1185">Reference proteome</keyword>